<dbReference type="EMBL" id="CP130946">
    <property type="protein sequence ID" value="XRP73260.1"/>
    <property type="molecule type" value="Genomic_DNA"/>
</dbReference>
<protein>
    <submittedName>
        <fullName evidence="1">Uncharacterized protein</fullName>
    </submittedName>
</protein>
<sequence length="107" mass="12154">MTFRYDAYGNRDYCLEEQDRILEKNNARRRSKPTSPGLISPEVDRRLFMIMAASAVIVIFLPFLPAFFLWHRVGGIGKVGLVLLGFFLWYPWIFGVGLLAQWAGGGA</sequence>
<name>A0ACD5II80_9PROT</name>
<keyword evidence="2" id="KW-1185">Reference proteome</keyword>
<evidence type="ECO:0000313" key="2">
    <source>
        <dbReference type="Proteomes" id="UP001196097"/>
    </source>
</evidence>
<reference evidence="1 2" key="1">
    <citation type="journal article" date="2021" name="ISME J.">
        <title>Genomic evolution of the class Acidithiobacillia: deep-branching Proteobacteria living in extreme acidic conditions.</title>
        <authorList>
            <person name="Moya-Beltran A."/>
            <person name="Beard S."/>
            <person name="Rojas-Villalobos C."/>
            <person name="Issotta F."/>
            <person name="Gallardo Y."/>
            <person name="Ulloa R."/>
            <person name="Giaveno A."/>
            <person name="Degli Esposti M."/>
            <person name="Johnson D.B."/>
            <person name="Quatrini R."/>
        </authorList>
    </citation>
    <scope>NUCLEOTIDE SEQUENCE [LARGE SCALE GENOMIC DNA]</scope>
    <source>
        <strain evidence="1 2">CF3</strain>
    </source>
</reference>
<proteinExistence type="predicted"/>
<organism evidence="1 2">
    <name type="scientific">Acidithiobacillus ferruginosus</name>
    <dbReference type="NCBI Taxonomy" id="3063951"/>
    <lineage>
        <taxon>Bacteria</taxon>
        <taxon>Pseudomonadati</taxon>
        <taxon>Pseudomonadota</taxon>
        <taxon>Acidithiobacillia</taxon>
        <taxon>Acidithiobacillales</taxon>
        <taxon>Acidithiobacillaceae</taxon>
        <taxon>Acidithiobacillus</taxon>
    </lineage>
</organism>
<accession>A0ACD5II80</accession>
<gene>
    <name evidence="1" type="ORF">HF292_001050</name>
</gene>
<evidence type="ECO:0000313" key="1">
    <source>
        <dbReference type="EMBL" id="XRP73260.1"/>
    </source>
</evidence>
<dbReference type="Proteomes" id="UP001196097">
    <property type="component" value="Chromosome"/>
</dbReference>